<dbReference type="EMBL" id="JBBPFD010000004">
    <property type="protein sequence ID" value="KAK7930869.1"/>
    <property type="molecule type" value="Genomic_DNA"/>
</dbReference>
<dbReference type="InterPro" id="IPR012337">
    <property type="entry name" value="RNaseH-like_sf"/>
</dbReference>
<comment type="caution">
    <text evidence="4">The sequence shown here is derived from an EMBL/GenBank/DDBJ whole genome shotgun (WGS) entry which is preliminary data.</text>
</comment>
<dbReference type="Gene3D" id="3.10.10.10">
    <property type="entry name" value="HIV Type 1 Reverse Transcriptase, subunit A, domain 1"/>
    <property type="match status" value="1"/>
</dbReference>
<dbReference type="InterPro" id="IPR041588">
    <property type="entry name" value="Integrase_H2C2"/>
</dbReference>
<evidence type="ECO:0000313" key="5">
    <source>
        <dbReference type="Proteomes" id="UP001460270"/>
    </source>
</evidence>
<dbReference type="InterPro" id="IPR008042">
    <property type="entry name" value="Retrotrans_Pao"/>
</dbReference>
<dbReference type="InterPro" id="IPR001584">
    <property type="entry name" value="Integrase_cat-core"/>
</dbReference>
<dbReference type="Pfam" id="PF17921">
    <property type="entry name" value="Integrase_H2C2"/>
    <property type="match status" value="1"/>
</dbReference>
<dbReference type="PROSITE" id="PS50994">
    <property type="entry name" value="INTEGRASE"/>
    <property type="match status" value="1"/>
</dbReference>
<evidence type="ECO:0000259" key="3">
    <source>
        <dbReference type="PROSITE" id="PS50994"/>
    </source>
</evidence>
<dbReference type="PANTHER" id="PTHR47331">
    <property type="entry name" value="PHD-TYPE DOMAIN-CONTAINING PROTEIN"/>
    <property type="match status" value="1"/>
</dbReference>
<organism evidence="4 5">
    <name type="scientific">Mugilogobius chulae</name>
    <name type="common">yellowstripe goby</name>
    <dbReference type="NCBI Taxonomy" id="88201"/>
    <lineage>
        <taxon>Eukaryota</taxon>
        <taxon>Metazoa</taxon>
        <taxon>Chordata</taxon>
        <taxon>Craniata</taxon>
        <taxon>Vertebrata</taxon>
        <taxon>Euteleostomi</taxon>
        <taxon>Actinopterygii</taxon>
        <taxon>Neopterygii</taxon>
        <taxon>Teleostei</taxon>
        <taxon>Neoteleostei</taxon>
        <taxon>Acanthomorphata</taxon>
        <taxon>Gobiaria</taxon>
        <taxon>Gobiiformes</taxon>
        <taxon>Gobioidei</taxon>
        <taxon>Gobiidae</taxon>
        <taxon>Gobionellinae</taxon>
        <taxon>Mugilogobius</taxon>
    </lineage>
</organism>
<evidence type="ECO:0000256" key="2">
    <source>
        <dbReference type="ARBA" id="ARBA00012180"/>
    </source>
</evidence>
<dbReference type="PANTHER" id="PTHR47331:SF5">
    <property type="entry name" value="RIBONUCLEASE H"/>
    <property type="match status" value="1"/>
</dbReference>
<accession>A0AAW0PQJ9</accession>
<evidence type="ECO:0000313" key="4">
    <source>
        <dbReference type="EMBL" id="KAK7930869.1"/>
    </source>
</evidence>
<name>A0AAW0PQJ9_9GOBI</name>
<gene>
    <name evidence="4" type="ORF">WMY93_007264</name>
</gene>
<dbReference type="Proteomes" id="UP001460270">
    <property type="component" value="Unassembled WGS sequence"/>
</dbReference>
<feature type="domain" description="Integrase catalytic" evidence="3">
    <location>
        <begin position="1177"/>
        <end position="1358"/>
    </location>
</feature>
<evidence type="ECO:0000256" key="1">
    <source>
        <dbReference type="ARBA" id="ARBA00010879"/>
    </source>
</evidence>
<dbReference type="EC" id="3.1.26.4" evidence="2"/>
<dbReference type="InterPro" id="IPR040676">
    <property type="entry name" value="DUF5641"/>
</dbReference>
<dbReference type="SUPFAM" id="SSF53098">
    <property type="entry name" value="Ribonuclease H-like"/>
    <property type="match status" value="1"/>
</dbReference>
<comment type="similarity">
    <text evidence="1">Belongs to the beta type-B retroviral polymerase family. HERV class-II K(HML-2) pol subfamily.</text>
</comment>
<keyword evidence="5" id="KW-1185">Reference proteome</keyword>
<protein>
    <recommendedName>
        <fullName evidence="2">ribonuclease H</fullName>
        <ecNumber evidence="2">3.1.26.4</ecNumber>
    </recommendedName>
</protein>
<dbReference type="Pfam" id="PF05380">
    <property type="entry name" value="Peptidase_A17"/>
    <property type="match status" value="1"/>
</dbReference>
<dbReference type="Pfam" id="PF00078">
    <property type="entry name" value="RVT_1"/>
    <property type="match status" value="1"/>
</dbReference>
<proteinExistence type="inferred from homology"/>
<dbReference type="CDD" id="cd01644">
    <property type="entry name" value="RT_pepA17"/>
    <property type="match status" value="1"/>
</dbReference>
<dbReference type="InterPro" id="IPR036397">
    <property type="entry name" value="RNaseH_sf"/>
</dbReference>
<dbReference type="InterPro" id="IPR000477">
    <property type="entry name" value="RT_dom"/>
</dbReference>
<dbReference type="GO" id="GO:0015074">
    <property type="term" value="P:DNA integration"/>
    <property type="evidence" value="ECO:0007669"/>
    <property type="project" value="InterPro"/>
</dbReference>
<dbReference type="InterPro" id="IPR043502">
    <property type="entry name" value="DNA/RNA_pol_sf"/>
</dbReference>
<dbReference type="Pfam" id="PF18701">
    <property type="entry name" value="DUF5641"/>
    <property type="match status" value="1"/>
</dbReference>
<dbReference type="Gene3D" id="3.30.420.10">
    <property type="entry name" value="Ribonuclease H-like superfamily/Ribonuclease H"/>
    <property type="match status" value="1"/>
</dbReference>
<sequence>MLQSLQDHEGDAELACASHVQQLLGKLPAEYVANYARYSRTTKPGVPYNLLDFATWLEDEAECQAIATQTRDLRRAPRDEAKPHQMTFNKQKANATILHGTSHPSSQSSFKQSNSQQKSCPFCAVSGHHVSVCPDFRQLSTEAIQKWIKDNDRCWRCLRSHRAASCDLKKLCPKCNSRHLGVLHEVNQPRTEHSTSCLIRSSCSSRVLLKVVKVQLSYRGRDLDTYAILDDGSERTMLLATAAQALGLHGAAESMLLKTVRQGTESLDGAAVTFNISPAFNTTKKFVINNAFTADKLGLAPQTYPPQVLRRYRHLQSLPLHAFQQVQPLILIGSDHPHLICPIEKVRLGPGGGPAAVCTRLGWALQGPIMLSNDQPSQVEQSVQSFFVSCKAPDVALYQAVEKLWKLDVIPFLNQKVTTRSKQDQYALDLLESKTIRLDIGGVQRYATPLLRIADFPQLAAPKESVLYALKRTEKKLSKNPQLKEVYNKEILKLLDAGYIKKLTSAEISAAHESWYIPHHIVEHNEKQRLVFNCSFEFHGQNLNRLLLPGPVLGPSLLGVLLRFRQHPVAISGDIKAMFHQIRLLPKDCPLLRFLWRNMEREAPVDVYEWQVLPFGTTSSPCCAIYAVQRHVRDHQPGYEDVLSSVLESFYVDICLQSFPTEKDAVHLLNRLRALLSSGGFEIRQWMSNLPSVTNHLPKEARSDNTEIWLSHDRDALGYRHRVVPYDALTLRNIYRILASQYDPLGFLIPFTTRAKVLIQKLWEKKRDWDDPCLPEAFIKAWKSWEAELPMLSQIRIPRCYGHLEAGQPVVRELHVFCDASEVAYGSVAYLRLVQPEQNISVSFVMARSRVAPKRQLTVPRLELCAAHTGAQLANLVRSEFTFPLDRLIMWTDSTTVLTWLQSETCQYKIFVAHRITEILELTDVSDWRYIESSNNPADDITRGKSLAELAAPHRWHQGPPFLLLPCEKWPSYPMSSSKDAVSELKKSAFCGNSQLHPITVPSDITKFQSWEDLVDETLKLLPSSSGVTPDRSTAENVLLRHAQQQSFPEDYALLQSSKPISVQSRLINLTPEFDQDLNVIRVGGRLRHCDALSYQNIHPIVLDPANPITHLLIKSIDQKLHHPGSERVLASLRRSYWILRGRQAVKKVQQSCLECKKWKAKPLTPRMADLPPYRLRLFKPPFWSTGMDCFGPFHIKIGRRHEKRWGILFKCLTTRCIHIDLLTSLDTDSFLMSFRRFVARRGTPSEVISDQGTNFVRGEREIQRAFDEMSSSLQEQLARHKIRFLKNPPHAPHFGGVWEREVRAIKTALRVILGAQTVTEEVLRTVLIEVEEILNSRPLGYLSASPSDPEPVTPNLLLMGRLEAALPQVVYADTQLFGTKRWRYSQVLADQFWVSFIKRYLPTLQSRQKWQLDQPNLTVNTVVMVVDSLLPRASWPVGIVSKLLPSSDGRVRVAEVKIKEKTYLRPVTKLVPLTKIQDDEDS</sequence>
<reference evidence="5" key="1">
    <citation type="submission" date="2024-04" db="EMBL/GenBank/DDBJ databases">
        <title>Salinicola lusitanus LLJ914,a marine bacterium isolated from the Okinawa Trough.</title>
        <authorList>
            <person name="Li J."/>
        </authorList>
    </citation>
    <scope>NUCLEOTIDE SEQUENCE [LARGE SCALE GENOMIC DNA]</scope>
</reference>
<dbReference type="InterPro" id="IPR043128">
    <property type="entry name" value="Rev_trsase/Diguanyl_cyclase"/>
</dbReference>
<dbReference type="GO" id="GO:0004523">
    <property type="term" value="F:RNA-DNA hybrid ribonuclease activity"/>
    <property type="evidence" value="ECO:0007669"/>
    <property type="project" value="UniProtKB-EC"/>
</dbReference>
<dbReference type="GO" id="GO:0003676">
    <property type="term" value="F:nucleic acid binding"/>
    <property type="evidence" value="ECO:0007669"/>
    <property type="project" value="InterPro"/>
</dbReference>
<dbReference type="Gene3D" id="3.30.70.270">
    <property type="match status" value="1"/>
</dbReference>
<dbReference type="SUPFAM" id="SSF56672">
    <property type="entry name" value="DNA/RNA polymerases"/>
    <property type="match status" value="1"/>
</dbReference>